<gene>
    <name evidence="4" type="ORF">FIU21_11880</name>
</gene>
<evidence type="ECO:0000256" key="1">
    <source>
        <dbReference type="ARBA" id="ARBA00022676"/>
    </source>
</evidence>
<evidence type="ECO:0000256" key="2">
    <source>
        <dbReference type="ARBA" id="ARBA00022679"/>
    </source>
</evidence>
<evidence type="ECO:0000313" key="4">
    <source>
        <dbReference type="EMBL" id="QKH89574.1"/>
    </source>
</evidence>
<protein>
    <submittedName>
        <fullName evidence="4">Glycosyltransferase family 2 protein</fullName>
    </submittedName>
</protein>
<dbReference type="PANTHER" id="PTHR22916:SF51">
    <property type="entry name" value="GLYCOSYLTRANSFERASE EPSH-RELATED"/>
    <property type="match status" value="1"/>
</dbReference>
<dbReference type="Pfam" id="PF00535">
    <property type="entry name" value="Glycos_transf_2"/>
    <property type="match status" value="1"/>
</dbReference>
<dbReference type="PANTHER" id="PTHR22916">
    <property type="entry name" value="GLYCOSYLTRANSFERASE"/>
    <property type="match status" value="1"/>
</dbReference>
<dbReference type="InterPro" id="IPR001173">
    <property type="entry name" value="Glyco_trans_2-like"/>
</dbReference>
<proteinExistence type="predicted"/>
<dbReference type="CDD" id="cd00761">
    <property type="entry name" value="Glyco_tranf_GTA_type"/>
    <property type="match status" value="1"/>
</dbReference>
<sequence length="333" mass="39190">MISIITPVFQSERYLEKLINSILNQTYCDWELLLIDDGSTDGSAEICDRYAHKDNRIRVFHKANGGVASARNQAMDMATGEYLAFADSDDWVEPCWLERLYKTAKEQEADIVVSDYYEEYPQKTIMRSKDDDDVIVLNRKDALFLTFQDKITSYLWSMLIRRDIAQERFAPYRAFEDYATLFAWMFQANRVVLLHTPLYHYRQYAYSCLHSNMKQNITDYIEATITRYKLVKESSFLQDNISQFNAAYIYSLVKGLKDIVRSPYDNDFKQKLLKKVSDEIRTIELPSPYKMLGFKYYVRYTLLCKSLKLFKHIVGGTAVFSFNRSRKKVELFS</sequence>
<dbReference type="InterPro" id="IPR029044">
    <property type="entry name" value="Nucleotide-diphossugar_trans"/>
</dbReference>
<feature type="domain" description="Glycosyltransferase 2-like" evidence="3">
    <location>
        <begin position="3"/>
        <end position="167"/>
    </location>
</feature>
<evidence type="ECO:0000313" key="5">
    <source>
        <dbReference type="Proteomes" id="UP000500843"/>
    </source>
</evidence>
<dbReference type="EMBL" id="CP054011">
    <property type="protein sequence ID" value="QKH89574.1"/>
    <property type="molecule type" value="Genomic_DNA"/>
</dbReference>
<dbReference type="Proteomes" id="UP000500843">
    <property type="component" value="Chromosome 2"/>
</dbReference>
<evidence type="ECO:0000259" key="3">
    <source>
        <dbReference type="Pfam" id="PF00535"/>
    </source>
</evidence>
<dbReference type="RefSeq" id="WP_004359000.1">
    <property type="nucleotide sequence ID" value="NZ_CP054011.1"/>
</dbReference>
<name>A0A7D4FZC5_9BACT</name>
<dbReference type="Gene3D" id="3.90.550.10">
    <property type="entry name" value="Spore Coat Polysaccharide Biosynthesis Protein SpsA, Chain A"/>
    <property type="match status" value="1"/>
</dbReference>
<reference evidence="4 5" key="1">
    <citation type="submission" date="2020-05" db="EMBL/GenBank/DDBJ databases">
        <title>FDA dAtabase for Regulatory Grade micrObial Sequences (FDA-ARGOS): Supporting development and validation of Infectious Disease Dx tests.</title>
        <authorList>
            <person name="Moreno J."/>
            <person name="Tallon L."/>
            <person name="Sadzewicz L."/>
            <person name="Zhao X."/>
            <person name="Vavikolanu K."/>
            <person name="Mehta A."/>
            <person name="Aluvathingal J."/>
            <person name="Nadendla S."/>
            <person name="Myers T."/>
            <person name="Yan Y."/>
            <person name="Sichtig H."/>
        </authorList>
    </citation>
    <scope>NUCLEOTIDE SEQUENCE [LARGE SCALE GENOMIC DNA]</scope>
    <source>
        <strain evidence="4 5">FDAARGOS_760</strain>
    </source>
</reference>
<dbReference type="SUPFAM" id="SSF53448">
    <property type="entry name" value="Nucleotide-diphospho-sugar transferases"/>
    <property type="match status" value="1"/>
</dbReference>
<accession>A0A7D4FZC5</accession>
<keyword evidence="1" id="KW-0328">Glycosyltransferase</keyword>
<organism evidence="4 5">
    <name type="scientific">Prevotella melaninogenica</name>
    <dbReference type="NCBI Taxonomy" id="28132"/>
    <lineage>
        <taxon>Bacteria</taxon>
        <taxon>Pseudomonadati</taxon>
        <taxon>Bacteroidota</taxon>
        <taxon>Bacteroidia</taxon>
        <taxon>Bacteroidales</taxon>
        <taxon>Prevotellaceae</taxon>
        <taxon>Prevotella</taxon>
    </lineage>
</organism>
<dbReference type="AlphaFoldDB" id="A0A7D4FZC5"/>
<dbReference type="GO" id="GO:0016758">
    <property type="term" value="F:hexosyltransferase activity"/>
    <property type="evidence" value="ECO:0007669"/>
    <property type="project" value="UniProtKB-ARBA"/>
</dbReference>
<keyword evidence="2 4" id="KW-0808">Transferase</keyword>